<feature type="domain" description="HTH luxR-type" evidence="5">
    <location>
        <begin position="130"/>
        <end position="186"/>
    </location>
</feature>
<sequence length="190" mass="21103">MIIKGPDSSKDGNSEGDGMSIEAFLEVIHPRLRSSAGWMVNGDDHLAQDMVQETALKLWRRHQALREDGKELRLSTGLAFVTLRNTVNDHFRREAVRTRTKGQAEVVASNVTATDPATIVTEDDATRTFFESLGPEQQQIMLLHVGGYTLAEIGAELGLAKGTVSNYLTSIRKAFLRSFPDAMRRRFPDS</sequence>
<proteinExistence type="predicted"/>
<name>A0ABU4SYL1_9PSEU</name>
<dbReference type="RefSeq" id="WP_319966064.1">
    <property type="nucleotide sequence ID" value="NZ_JAXAVW010000008.1"/>
</dbReference>
<dbReference type="InterPro" id="IPR053812">
    <property type="entry name" value="HTH_Sigma70_ECF-like"/>
</dbReference>
<organism evidence="6 7">
    <name type="scientific">Lentzea miocenica</name>
    <dbReference type="NCBI Taxonomy" id="3095431"/>
    <lineage>
        <taxon>Bacteria</taxon>
        <taxon>Bacillati</taxon>
        <taxon>Actinomycetota</taxon>
        <taxon>Actinomycetes</taxon>
        <taxon>Pseudonocardiales</taxon>
        <taxon>Pseudonocardiaceae</taxon>
        <taxon>Lentzea</taxon>
    </lineage>
</organism>
<accession>A0ABU4SYL1</accession>
<keyword evidence="4" id="KW-0804">Transcription</keyword>
<dbReference type="NCBIfam" id="TIGR02937">
    <property type="entry name" value="sigma70-ECF"/>
    <property type="match status" value="1"/>
</dbReference>
<dbReference type="SUPFAM" id="SSF46894">
    <property type="entry name" value="C-terminal effector domain of the bipartite response regulators"/>
    <property type="match status" value="1"/>
</dbReference>
<keyword evidence="1" id="KW-0805">Transcription regulation</keyword>
<dbReference type="SMART" id="SM00421">
    <property type="entry name" value="HTH_LUXR"/>
    <property type="match status" value="1"/>
</dbReference>
<dbReference type="SUPFAM" id="SSF88946">
    <property type="entry name" value="Sigma2 domain of RNA polymerase sigma factors"/>
    <property type="match status" value="1"/>
</dbReference>
<dbReference type="Gene3D" id="1.10.1740.10">
    <property type="match status" value="1"/>
</dbReference>
<evidence type="ECO:0000313" key="6">
    <source>
        <dbReference type="EMBL" id="MDX8031007.1"/>
    </source>
</evidence>
<dbReference type="InterPro" id="IPR039425">
    <property type="entry name" value="RNA_pol_sigma-70-like"/>
</dbReference>
<dbReference type="Pfam" id="PF07638">
    <property type="entry name" value="Sigma70_ECF"/>
    <property type="match status" value="1"/>
</dbReference>
<protein>
    <submittedName>
        <fullName evidence="6">Sigma-70 family RNA polymerase sigma factor</fullName>
    </submittedName>
</protein>
<dbReference type="EMBL" id="JAXAVW010000008">
    <property type="protein sequence ID" value="MDX8031007.1"/>
    <property type="molecule type" value="Genomic_DNA"/>
</dbReference>
<dbReference type="InterPro" id="IPR036388">
    <property type="entry name" value="WH-like_DNA-bd_sf"/>
</dbReference>
<comment type="caution">
    <text evidence="6">The sequence shown here is derived from an EMBL/GenBank/DDBJ whole genome shotgun (WGS) entry which is preliminary data.</text>
</comment>
<evidence type="ECO:0000256" key="1">
    <source>
        <dbReference type="ARBA" id="ARBA00023015"/>
    </source>
</evidence>
<dbReference type="InterPro" id="IPR014284">
    <property type="entry name" value="RNA_pol_sigma-70_dom"/>
</dbReference>
<evidence type="ECO:0000256" key="4">
    <source>
        <dbReference type="ARBA" id="ARBA00023163"/>
    </source>
</evidence>
<dbReference type="InterPro" id="IPR000792">
    <property type="entry name" value="Tscrpt_reg_LuxR_C"/>
</dbReference>
<keyword evidence="2" id="KW-0731">Sigma factor</keyword>
<dbReference type="Gene3D" id="1.10.10.10">
    <property type="entry name" value="Winged helix-like DNA-binding domain superfamily/Winged helix DNA-binding domain"/>
    <property type="match status" value="1"/>
</dbReference>
<dbReference type="PANTHER" id="PTHR43133">
    <property type="entry name" value="RNA POLYMERASE ECF-TYPE SIGMA FACTO"/>
    <property type="match status" value="1"/>
</dbReference>
<gene>
    <name evidence="6" type="ORF">SK803_12330</name>
</gene>
<dbReference type="Proteomes" id="UP001285521">
    <property type="component" value="Unassembled WGS sequence"/>
</dbReference>
<evidence type="ECO:0000259" key="5">
    <source>
        <dbReference type="SMART" id="SM00421"/>
    </source>
</evidence>
<reference evidence="6 7" key="2">
    <citation type="submission" date="2023-11" db="EMBL/GenBank/DDBJ databases">
        <authorList>
            <person name="Lara A.C."/>
            <person name="Chronakova A."/>
        </authorList>
    </citation>
    <scope>NUCLEOTIDE SEQUENCE [LARGE SCALE GENOMIC DNA]</scope>
    <source>
        <strain evidence="6 7">BCCO 10_0856</strain>
    </source>
</reference>
<evidence type="ECO:0000256" key="3">
    <source>
        <dbReference type="ARBA" id="ARBA00023125"/>
    </source>
</evidence>
<keyword evidence="7" id="KW-1185">Reference proteome</keyword>
<reference evidence="6 7" key="1">
    <citation type="submission" date="2023-11" db="EMBL/GenBank/DDBJ databases">
        <title>Lentzea sokolovensis, sp. nov., Lentzea kristufkii, sp. nov., and Lentzea miocenensis, sp. nov., rare actinobacteria from Sokolov Coal Basin, Miocene lacustrine sediment, Czech Republic.</title>
        <authorList>
            <person name="Lara A."/>
            <person name="Kotroba L."/>
            <person name="Nouioui I."/>
            <person name="Neumann-Schaal M."/>
            <person name="Mast Y."/>
            <person name="Chronakova A."/>
        </authorList>
    </citation>
    <scope>NUCLEOTIDE SEQUENCE [LARGE SCALE GENOMIC DNA]</scope>
    <source>
        <strain evidence="6 7">BCCO 10_0856</strain>
    </source>
</reference>
<evidence type="ECO:0000313" key="7">
    <source>
        <dbReference type="Proteomes" id="UP001285521"/>
    </source>
</evidence>
<dbReference type="PANTHER" id="PTHR43133:SF8">
    <property type="entry name" value="RNA POLYMERASE SIGMA FACTOR HI_1459-RELATED"/>
    <property type="match status" value="1"/>
</dbReference>
<evidence type="ECO:0000256" key="2">
    <source>
        <dbReference type="ARBA" id="ARBA00023082"/>
    </source>
</evidence>
<keyword evidence="3" id="KW-0238">DNA-binding</keyword>
<dbReference type="InterPro" id="IPR013325">
    <property type="entry name" value="RNA_pol_sigma_r2"/>
</dbReference>
<dbReference type="InterPro" id="IPR016032">
    <property type="entry name" value="Sig_transdc_resp-reg_C-effctor"/>
</dbReference>